<dbReference type="Pfam" id="PF08264">
    <property type="entry name" value="Anticodon_1"/>
    <property type="match status" value="1"/>
</dbReference>
<dbReference type="OrthoDB" id="629407at2759"/>
<keyword evidence="7 10" id="KW-0030">Aminoacyl-tRNA synthetase</keyword>
<dbReference type="NCBIfam" id="NF004349">
    <property type="entry name" value="PRK05729.1"/>
    <property type="match status" value="1"/>
</dbReference>
<dbReference type="Gene3D" id="3.40.50.620">
    <property type="entry name" value="HUPs"/>
    <property type="match status" value="2"/>
</dbReference>
<evidence type="ECO:0000256" key="6">
    <source>
        <dbReference type="ARBA" id="ARBA00022917"/>
    </source>
</evidence>
<dbReference type="CDD" id="cd07962">
    <property type="entry name" value="Anticodon_Ia_Val"/>
    <property type="match status" value="1"/>
</dbReference>
<dbReference type="GO" id="GO:0004832">
    <property type="term" value="F:valine-tRNA ligase activity"/>
    <property type="evidence" value="ECO:0007669"/>
    <property type="project" value="UniProtKB-EC"/>
</dbReference>
<organism evidence="13 14">
    <name type="scientific">Carpediemonas membranifera</name>
    <dbReference type="NCBI Taxonomy" id="201153"/>
    <lineage>
        <taxon>Eukaryota</taxon>
        <taxon>Metamonada</taxon>
        <taxon>Carpediemonas-like organisms</taxon>
        <taxon>Carpediemonas</taxon>
    </lineage>
</organism>
<evidence type="ECO:0000313" key="14">
    <source>
        <dbReference type="Proteomes" id="UP000717585"/>
    </source>
</evidence>
<dbReference type="GO" id="GO:0002161">
    <property type="term" value="F:aminoacyl-tRNA deacylase activity"/>
    <property type="evidence" value="ECO:0007669"/>
    <property type="project" value="InterPro"/>
</dbReference>
<accession>A0A8J6AWA6</accession>
<keyword evidence="4 10" id="KW-0547">Nucleotide-binding</keyword>
<keyword evidence="6 10" id="KW-0648">Protein biosynthesis</keyword>
<evidence type="ECO:0000313" key="13">
    <source>
        <dbReference type="EMBL" id="KAG9394100.1"/>
    </source>
</evidence>
<dbReference type="PROSITE" id="PS00178">
    <property type="entry name" value="AA_TRNA_LIGASE_I"/>
    <property type="match status" value="1"/>
</dbReference>
<dbReference type="PANTHER" id="PTHR11946">
    <property type="entry name" value="VALYL-TRNA SYNTHETASES"/>
    <property type="match status" value="1"/>
</dbReference>
<dbReference type="SUPFAM" id="SSF47323">
    <property type="entry name" value="Anticodon-binding domain of a subclass of class I aminoacyl-tRNA synthetases"/>
    <property type="match status" value="1"/>
</dbReference>
<dbReference type="InterPro" id="IPR009008">
    <property type="entry name" value="Val/Leu/Ile-tRNA-synth_edit"/>
</dbReference>
<keyword evidence="5 10" id="KW-0067">ATP-binding</keyword>
<dbReference type="GO" id="GO:0006438">
    <property type="term" value="P:valyl-tRNA aminoacylation"/>
    <property type="evidence" value="ECO:0007669"/>
    <property type="project" value="InterPro"/>
</dbReference>
<gene>
    <name evidence="13" type="ORF">J8273_4463</name>
</gene>
<dbReference type="InterPro" id="IPR033705">
    <property type="entry name" value="Anticodon_Ia_Val"/>
</dbReference>
<dbReference type="PRINTS" id="PR00986">
    <property type="entry name" value="TRNASYNTHVAL"/>
</dbReference>
<evidence type="ECO:0000259" key="12">
    <source>
        <dbReference type="Pfam" id="PF08264"/>
    </source>
</evidence>
<protein>
    <recommendedName>
        <fullName evidence="2">valine--tRNA ligase</fullName>
        <ecNumber evidence="2">6.1.1.9</ecNumber>
    </recommendedName>
    <alternativeName>
        <fullName evidence="8">Valyl-tRNA synthetase</fullName>
    </alternativeName>
</protein>
<dbReference type="Proteomes" id="UP000717585">
    <property type="component" value="Unassembled WGS sequence"/>
</dbReference>
<feature type="domain" description="Aminoacyl-tRNA synthetase class Ia" evidence="11">
    <location>
        <begin position="542"/>
        <end position="772"/>
    </location>
</feature>
<dbReference type="Pfam" id="PF00133">
    <property type="entry name" value="tRNA-synt_1"/>
    <property type="match status" value="2"/>
</dbReference>
<feature type="domain" description="Methionyl/Valyl/Leucyl/Isoleucyl-tRNA synthetase anticodon-binding" evidence="12">
    <location>
        <begin position="833"/>
        <end position="961"/>
    </location>
</feature>
<dbReference type="SUPFAM" id="SSF52374">
    <property type="entry name" value="Nucleotidylyl transferase"/>
    <property type="match status" value="1"/>
</dbReference>
<evidence type="ECO:0000256" key="9">
    <source>
        <dbReference type="ARBA" id="ARBA00047552"/>
    </source>
</evidence>
<dbReference type="EC" id="6.1.1.9" evidence="2"/>
<evidence type="ECO:0000256" key="3">
    <source>
        <dbReference type="ARBA" id="ARBA00022598"/>
    </source>
</evidence>
<comment type="catalytic activity">
    <reaction evidence="9">
        <text>tRNA(Val) + L-valine + ATP = L-valyl-tRNA(Val) + AMP + diphosphate</text>
        <dbReference type="Rhea" id="RHEA:10704"/>
        <dbReference type="Rhea" id="RHEA-COMP:9672"/>
        <dbReference type="Rhea" id="RHEA-COMP:9708"/>
        <dbReference type="ChEBI" id="CHEBI:30616"/>
        <dbReference type="ChEBI" id="CHEBI:33019"/>
        <dbReference type="ChEBI" id="CHEBI:57762"/>
        <dbReference type="ChEBI" id="CHEBI:78442"/>
        <dbReference type="ChEBI" id="CHEBI:78537"/>
        <dbReference type="ChEBI" id="CHEBI:456215"/>
        <dbReference type="EC" id="6.1.1.9"/>
    </reaction>
</comment>
<feature type="domain" description="Aminoacyl-tRNA synthetase class Ia" evidence="11">
    <location>
        <begin position="71"/>
        <end position="500"/>
    </location>
</feature>
<dbReference type="AlphaFoldDB" id="A0A8J6AWA6"/>
<evidence type="ECO:0000259" key="11">
    <source>
        <dbReference type="Pfam" id="PF00133"/>
    </source>
</evidence>
<dbReference type="InterPro" id="IPR009080">
    <property type="entry name" value="tRNAsynth_Ia_anticodon-bd"/>
</dbReference>
<dbReference type="InterPro" id="IPR002303">
    <property type="entry name" value="Valyl-tRNA_ligase"/>
</dbReference>
<evidence type="ECO:0000256" key="5">
    <source>
        <dbReference type="ARBA" id="ARBA00022840"/>
    </source>
</evidence>
<evidence type="ECO:0000256" key="4">
    <source>
        <dbReference type="ARBA" id="ARBA00022741"/>
    </source>
</evidence>
<dbReference type="PANTHER" id="PTHR11946:SF109">
    <property type="entry name" value="VALINE--TRNA LIGASE"/>
    <property type="match status" value="1"/>
</dbReference>
<dbReference type="InterPro" id="IPR013155">
    <property type="entry name" value="M/V/L/I-tRNA-synth_anticd-bd"/>
</dbReference>
<reference evidence="13" key="1">
    <citation type="submission" date="2021-05" db="EMBL/GenBank/DDBJ databases">
        <title>A free-living protist that lacks canonical eukaryotic 1 DNA replication and segregation systems.</title>
        <authorList>
            <person name="Salas-Leiva D.E."/>
            <person name="Tromer E.C."/>
            <person name="Curtis B.A."/>
            <person name="Jerlstrom-Hultqvist J."/>
            <person name="Kolisko M."/>
            <person name="Yi Z."/>
            <person name="Salas-Leiva J.S."/>
            <person name="Gallot-Lavallee L."/>
            <person name="Kops G.J.P.L."/>
            <person name="Archibald J.M."/>
            <person name="Simpson A.G.B."/>
            <person name="Roger A.J."/>
        </authorList>
    </citation>
    <scope>NUCLEOTIDE SEQUENCE</scope>
    <source>
        <strain evidence="13">BICM</strain>
    </source>
</reference>
<name>A0A8J6AWA6_9EUKA</name>
<dbReference type="InterPro" id="IPR014729">
    <property type="entry name" value="Rossmann-like_a/b/a_fold"/>
</dbReference>
<dbReference type="Gene3D" id="1.10.730.10">
    <property type="entry name" value="Isoleucyl-tRNA Synthetase, Domain 1"/>
    <property type="match status" value="1"/>
</dbReference>
<dbReference type="EMBL" id="JAHDYR010000017">
    <property type="protein sequence ID" value="KAG9394100.1"/>
    <property type="molecule type" value="Genomic_DNA"/>
</dbReference>
<evidence type="ECO:0000256" key="10">
    <source>
        <dbReference type="RuleBase" id="RU363035"/>
    </source>
</evidence>
<evidence type="ECO:0000256" key="7">
    <source>
        <dbReference type="ARBA" id="ARBA00023146"/>
    </source>
</evidence>
<evidence type="ECO:0000256" key="2">
    <source>
        <dbReference type="ARBA" id="ARBA00013169"/>
    </source>
</evidence>
<dbReference type="GO" id="GO:0005829">
    <property type="term" value="C:cytosol"/>
    <property type="evidence" value="ECO:0007669"/>
    <property type="project" value="TreeGrafter"/>
</dbReference>
<dbReference type="FunFam" id="3.40.50.620:FF:000020">
    <property type="entry name" value="Valine--tRNA ligase, mitochondrial"/>
    <property type="match status" value="1"/>
</dbReference>
<dbReference type="InterPro" id="IPR002300">
    <property type="entry name" value="aa-tRNA-synth_Ia"/>
</dbReference>
<keyword evidence="3 10" id="KW-0436">Ligase</keyword>
<dbReference type="Gene3D" id="3.90.740.10">
    <property type="entry name" value="Valyl/Leucyl/Isoleucyl-tRNA synthetase, editing domain"/>
    <property type="match status" value="1"/>
</dbReference>
<dbReference type="SUPFAM" id="SSF50677">
    <property type="entry name" value="ValRS/IleRS/LeuRS editing domain"/>
    <property type="match status" value="1"/>
</dbReference>
<comment type="similarity">
    <text evidence="1 10">Belongs to the class-I aminoacyl-tRNA synthetase family.</text>
</comment>
<sequence>MDVVKLKKRAAQKKGGVEKKEAVNVKSIKKTSVEFTGGVDENGKKNIIPIPTKEGSTSTIQYSPKWVEAHWYDWWNKQGFFQPDSEISNKFVDPALPPYTMVIPPPNITGRLHIGHALTIAIEDSLVRYQRMCGRKTLYVPGTDHAGIATQVVVEKELAKEIPGFNRNNYPRDFFIERATAWKNQYGGDIEGQLMTIGASLDWSRKVFTLDDTRRDAVIAAFVDMYDRNLISRSNRLVNWDCHLQTAISDVEIDYVDTKAEPNGQQLLSLLDPTDGKRKEYSFGWMTYFQYPVYEKTAEGFKPYLDEAGKPVMVDIATTRLETMLGDVAVAINSTNPATAHLNKPNLFAYHPFRDGLTEDSPYGEYVHYMPIVIDDDLVKVGLGTGCVKITPAHDPHDFACGEKHNLPVVNLLTDNGCMNQLCGQFTGQYRYEARINIEKELERLGYYKPASTAATEGKKPHAMNFGLSQRSKDVVEYMAKPQWYVDIKEMADAALMAVDIPQAMRKSDAAHPENKDTPTAVQDRLIAQYVAEHGAEPSYARKLTISPANHVNTWFNWLVQGRPWCVSRQLWWGHQIPAWRKAGDLSDRNWIVARTEEEAHAKARALFGEDVELVQDPDVLDTWFSSGLFPFSVFSWPEKNPDLETFYPTSVLETGSDILFFWVARMVMMGIDLTHQLPFTEVLLHSLVRDASGRKMSKSLGNVINPNDVIYGITNEEMKAQITSSTLPEYEKANATAGIDASYPNGIEECGTDALRFTLAHVSSGTDDVNLQLKDLYSSSGFCTKIWNAVLFLINPRKDGEGNLIESALSKLTPAESLDAILADPGLEPHHKWILAHLGQTAASVKEHMAEFRLKDATTAIRAWWKNLFCDVFLELCKPLETASQLTLQVIHACLDYGLRLLHPFMPFLSEEMWQRLPRLGADAKAGLPTIMLARYPDFTVSDADELLAEFERMLKIKTSVSGPAKKVLTVRLVGSIPQWSCEYIKALCRVKEGVSIVEAAAVADVADANKATVADVLVAVGYKEAAAQSDKAVKEEAVRKQNAQLKMLNKSVQRVTGSILCPEDLEGLDDALVTVLNAKIDAMVVAAEKKLETATAALASLEIKEGEEDAAFEKRKTAATTAVTKAQNNVAKEKMRRVPKADQPADTNPMDEKKKAMIEEKRQKTLASNFKNLTDNCTALNELDAVIGEGSWTSKVKI</sequence>
<comment type="caution">
    <text evidence="13">The sequence shown here is derived from an EMBL/GenBank/DDBJ whole genome shotgun (WGS) entry which is preliminary data.</text>
</comment>
<evidence type="ECO:0000256" key="8">
    <source>
        <dbReference type="ARBA" id="ARBA00029936"/>
    </source>
</evidence>
<dbReference type="InterPro" id="IPR001412">
    <property type="entry name" value="aa-tRNA-synth_I_CS"/>
</dbReference>
<keyword evidence="14" id="KW-1185">Reference proteome</keyword>
<proteinExistence type="inferred from homology"/>
<dbReference type="GO" id="GO:0005524">
    <property type="term" value="F:ATP binding"/>
    <property type="evidence" value="ECO:0007669"/>
    <property type="project" value="UniProtKB-KW"/>
</dbReference>
<evidence type="ECO:0000256" key="1">
    <source>
        <dbReference type="ARBA" id="ARBA00005594"/>
    </source>
</evidence>